<reference evidence="1 2" key="1">
    <citation type="submission" date="2019-04" db="EMBL/GenBank/DDBJ databases">
        <authorList>
            <consortium name="DOE Joint Genome Institute"/>
            <person name="Mondo S."/>
            <person name="Kjaerbolling I."/>
            <person name="Vesth T."/>
            <person name="Frisvad J.C."/>
            <person name="Nybo J.L."/>
            <person name="Theobald S."/>
            <person name="Kildgaard S."/>
            <person name="Isbrandt T."/>
            <person name="Kuo A."/>
            <person name="Sato A."/>
            <person name="Lyhne E.K."/>
            <person name="Kogle M.E."/>
            <person name="Wiebenga A."/>
            <person name="Kun R.S."/>
            <person name="Lubbers R.J."/>
            <person name="Makela M.R."/>
            <person name="Barry K."/>
            <person name="Chovatia M."/>
            <person name="Clum A."/>
            <person name="Daum C."/>
            <person name="Haridas S."/>
            <person name="He G."/>
            <person name="LaButti K."/>
            <person name="Lipzen A."/>
            <person name="Riley R."/>
            <person name="Salamov A."/>
            <person name="Simmons B.A."/>
            <person name="Magnuson J.K."/>
            <person name="Henrissat B."/>
            <person name="Mortensen U.H."/>
            <person name="Larsen T.O."/>
            <person name="Devries R.P."/>
            <person name="Grigoriev I.V."/>
            <person name="Machida M."/>
            <person name="Baker S.E."/>
            <person name="Andersen M.R."/>
            <person name="Cantor M.N."/>
            <person name="Hua S.X."/>
        </authorList>
    </citation>
    <scope>NUCLEOTIDE SEQUENCE [LARGE SCALE GENOMIC DNA]</scope>
    <source>
        <strain evidence="1 2">CBS 117616</strain>
    </source>
</reference>
<sequence length="62" mass="7115">MVIGGDTIKNSIHIQTSMWPWECAPTFCHEIFFFSNFPFLFPFPFFLATFASCYTVEGNSPP</sequence>
<dbReference type="Proteomes" id="UP000325395">
    <property type="component" value="Unassembled WGS sequence"/>
</dbReference>
<accession>A0ABQ6W262</accession>
<proteinExistence type="predicted"/>
<protein>
    <submittedName>
        <fullName evidence="1">Uncharacterized protein</fullName>
    </submittedName>
</protein>
<organism evidence="1 2">
    <name type="scientific">Aspergillus pseudocaelatus</name>
    <dbReference type="NCBI Taxonomy" id="1825620"/>
    <lineage>
        <taxon>Eukaryota</taxon>
        <taxon>Fungi</taxon>
        <taxon>Dikarya</taxon>
        <taxon>Ascomycota</taxon>
        <taxon>Pezizomycotina</taxon>
        <taxon>Eurotiomycetes</taxon>
        <taxon>Eurotiomycetidae</taxon>
        <taxon>Eurotiales</taxon>
        <taxon>Aspergillaceae</taxon>
        <taxon>Aspergillus</taxon>
        <taxon>Aspergillus subgen. Circumdati</taxon>
    </lineage>
</organism>
<dbReference type="EMBL" id="ML735885">
    <property type="protein sequence ID" value="KAE8411235.1"/>
    <property type="molecule type" value="Genomic_DNA"/>
</dbReference>
<keyword evidence="2" id="KW-1185">Reference proteome</keyword>
<evidence type="ECO:0000313" key="2">
    <source>
        <dbReference type="Proteomes" id="UP000325395"/>
    </source>
</evidence>
<evidence type="ECO:0000313" key="1">
    <source>
        <dbReference type="EMBL" id="KAE8411235.1"/>
    </source>
</evidence>
<name>A0ABQ6W262_9EURO</name>
<gene>
    <name evidence="1" type="ORF">BDV36DRAFT_275465</name>
</gene>